<evidence type="ECO:0000313" key="2">
    <source>
        <dbReference type="EMBL" id="GAA5514658.1"/>
    </source>
</evidence>
<sequence>MTLPLSSPASTTDLTAFDPAELLHLLAERGRTGVFRVAQPAGEVQVWLEGGRVRHLRAGSLRGPEVLAHLLREPVGRFHFEEGFTHPAPDLDAHLDELLLEALDTLPEAEPRFGGPARIASPERVARLGWTERQRELLRQIEAGRPLAELARQPGARPLLAKLTRLRLVVPRSLRVARLTVGVTHERAAGGAVSVDALILARWQNDLARLPGEVRVRNTAGRVVTLPVQGREGIGPRLLLTPELLLRVGLRGGESVQVRPV</sequence>
<evidence type="ECO:0000259" key="1">
    <source>
        <dbReference type="Pfam" id="PF14332"/>
    </source>
</evidence>
<dbReference type="Proteomes" id="UP001401887">
    <property type="component" value="Unassembled WGS sequence"/>
</dbReference>
<evidence type="ECO:0000313" key="3">
    <source>
        <dbReference type="Proteomes" id="UP001401887"/>
    </source>
</evidence>
<dbReference type="Pfam" id="PF14332">
    <property type="entry name" value="DUF4388"/>
    <property type="match status" value="1"/>
</dbReference>
<name>A0ABP9WF00_9DEIO</name>
<feature type="domain" description="PatA-like N-terminal" evidence="1">
    <location>
        <begin position="13"/>
        <end position="108"/>
    </location>
</feature>
<organism evidence="2 3">
    <name type="scientific">Deinococcus carri</name>
    <dbReference type="NCBI Taxonomy" id="1211323"/>
    <lineage>
        <taxon>Bacteria</taxon>
        <taxon>Thermotogati</taxon>
        <taxon>Deinococcota</taxon>
        <taxon>Deinococci</taxon>
        <taxon>Deinococcales</taxon>
        <taxon>Deinococcaceae</taxon>
        <taxon>Deinococcus</taxon>
    </lineage>
</organism>
<comment type="caution">
    <text evidence="2">The sequence shown here is derived from an EMBL/GenBank/DDBJ whole genome shotgun (WGS) entry which is preliminary data.</text>
</comment>
<proteinExistence type="predicted"/>
<dbReference type="RefSeq" id="WP_345467638.1">
    <property type="nucleotide sequence ID" value="NZ_BAABRP010000022.1"/>
</dbReference>
<reference evidence="2 3" key="1">
    <citation type="submission" date="2024-02" db="EMBL/GenBank/DDBJ databases">
        <title>Deinococcus carri NBRC 110142.</title>
        <authorList>
            <person name="Ichikawa N."/>
            <person name="Katano-Makiyama Y."/>
            <person name="Hidaka K."/>
        </authorList>
    </citation>
    <scope>NUCLEOTIDE SEQUENCE [LARGE SCALE GENOMIC DNA]</scope>
    <source>
        <strain evidence="2 3">NBRC 110142</strain>
    </source>
</reference>
<keyword evidence="3" id="KW-1185">Reference proteome</keyword>
<accession>A0ABP9WF00</accession>
<dbReference type="EMBL" id="BAABRP010000022">
    <property type="protein sequence ID" value="GAA5514658.1"/>
    <property type="molecule type" value="Genomic_DNA"/>
</dbReference>
<protein>
    <recommendedName>
        <fullName evidence="1">PatA-like N-terminal domain-containing protein</fullName>
    </recommendedName>
</protein>
<gene>
    <name evidence="2" type="ORF">Dcar01_03414</name>
</gene>
<dbReference type="InterPro" id="IPR025497">
    <property type="entry name" value="PatA-like_N"/>
</dbReference>